<dbReference type="RefSeq" id="WP_066239191.1">
    <property type="nucleotide sequence ID" value="NZ_LSGP01000013.1"/>
</dbReference>
<evidence type="ECO:0000259" key="12">
    <source>
        <dbReference type="Pfam" id="PF06827"/>
    </source>
</evidence>
<dbReference type="HAMAP" id="MF_02002">
    <property type="entry name" value="Ile_tRNA_synth_type1"/>
    <property type="match status" value="1"/>
</dbReference>
<keyword evidence="7 10" id="KW-0030">Aminoacyl-tRNA synthetase</keyword>
<dbReference type="InterPro" id="IPR014729">
    <property type="entry name" value="Rossmann-like_a/b/a_fold"/>
</dbReference>
<dbReference type="PRINTS" id="PR00984">
    <property type="entry name" value="TRNASYNTHILE"/>
</dbReference>
<keyword evidence="6 10" id="KW-0648">Protein biosynthesis</keyword>
<dbReference type="FunFam" id="1.10.730.20:FF:000001">
    <property type="entry name" value="Isoleucine--tRNA ligase"/>
    <property type="match status" value="1"/>
</dbReference>
<evidence type="ECO:0000256" key="7">
    <source>
        <dbReference type="ARBA" id="ARBA00023146"/>
    </source>
</evidence>
<dbReference type="InterPro" id="IPR010663">
    <property type="entry name" value="Znf_FPG/IleRS"/>
</dbReference>
<dbReference type="STRING" id="1794912.AXX12_03605"/>
<keyword evidence="10" id="KW-0862">Zinc</keyword>
<dbReference type="PANTHER" id="PTHR42765">
    <property type="entry name" value="SOLEUCYL-TRNA SYNTHETASE"/>
    <property type="match status" value="1"/>
</dbReference>
<dbReference type="Gene3D" id="3.90.740.10">
    <property type="entry name" value="Valyl/Leucyl/Isoleucyl-tRNA synthetase, editing domain"/>
    <property type="match status" value="1"/>
</dbReference>
<feature type="binding site" evidence="10">
    <location>
        <position position="900"/>
    </location>
    <ligand>
        <name>Zn(2+)</name>
        <dbReference type="ChEBI" id="CHEBI:29105"/>
    </ligand>
</feature>
<dbReference type="Gene3D" id="2.170.220.10">
    <property type="match status" value="1"/>
</dbReference>
<dbReference type="InterPro" id="IPR002301">
    <property type="entry name" value="Ile-tRNA-ligase"/>
</dbReference>
<dbReference type="InterPro" id="IPR001412">
    <property type="entry name" value="aa-tRNA-synth_I_CS"/>
</dbReference>
<feature type="domain" description="Zinc finger FPG/IleRS-type" evidence="12">
    <location>
        <begin position="897"/>
        <end position="925"/>
    </location>
</feature>
<evidence type="ECO:0000256" key="2">
    <source>
        <dbReference type="ARBA" id="ARBA00022490"/>
    </source>
</evidence>
<dbReference type="SUPFAM" id="SSF50677">
    <property type="entry name" value="ValRS/IleRS/LeuRS editing domain"/>
    <property type="match status" value="1"/>
</dbReference>
<comment type="similarity">
    <text evidence="1 10">Belongs to the class-I aminoacyl-tRNA synthetase family. IleS type 1 subfamily.</text>
</comment>
<dbReference type="GO" id="GO:0006428">
    <property type="term" value="P:isoleucyl-tRNA aminoacylation"/>
    <property type="evidence" value="ECO:0007669"/>
    <property type="project" value="UniProtKB-UniRule"/>
</dbReference>
<dbReference type="InterPro" id="IPR033708">
    <property type="entry name" value="Anticodon_Ile_BEm"/>
</dbReference>
<evidence type="ECO:0000256" key="9">
    <source>
        <dbReference type="ARBA" id="ARBA00048359"/>
    </source>
</evidence>
<evidence type="ECO:0000256" key="6">
    <source>
        <dbReference type="ARBA" id="ARBA00022917"/>
    </source>
</evidence>
<keyword evidence="15" id="KW-1185">Reference proteome</keyword>
<dbReference type="GO" id="GO:0004822">
    <property type="term" value="F:isoleucine-tRNA ligase activity"/>
    <property type="evidence" value="ECO:0007669"/>
    <property type="project" value="UniProtKB-UniRule"/>
</dbReference>
<dbReference type="PANTHER" id="PTHR42765:SF1">
    <property type="entry name" value="ISOLEUCINE--TRNA LIGASE, MITOCHONDRIAL"/>
    <property type="match status" value="1"/>
</dbReference>
<dbReference type="Pfam" id="PF00133">
    <property type="entry name" value="tRNA-synt_1"/>
    <property type="match status" value="1"/>
</dbReference>
<dbReference type="FunFam" id="3.40.50.620:FF:000152">
    <property type="entry name" value="Isoleucine--tRNA ligase"/>
    <property type="match status" value="1"/>
</dbReference>
<dbReference type="GO" id="GO:0005524">
    <property type="term" value="F:ATP binding"/>
    <property type="evidence" value="ECO:0007669"/>
    <property type="project" value="UniProtKB-UniRule"/>
</dbReference>
<dbReference type="Gene3D" id="1.10.730.20">
    <property type="match status" value="1"/>
</dbReference>
<proteinExistence type="inferred from homology"/>
<feature type="domain" description="Methionyl/Valyl/Leucyl/Isoleucyl-tRNA synthetase anticodon-binding" evidence="13">
    <location>
        <begin position="684"/>
        <end position="839"/>
    </location>
</feature>
<feature type="binding site" evidence="10">
    <location>
        <position position="560"/>
    </location>
    <ligand>
        <name>L-isoleucyl-5'-AMP</name>
        <dbReference type="ChEBI" id="CHEBI:178002"/>
    </ligand>
</feature>
<dbReference type="SUPFAM" id="SSF52374">
    <property type="entry name" value="Nucleotidylyl transferase"/>
    <property type="match status" value="1"/>
</dbReference>
<dbReference type="InterPro" id="IPR009008">
    <property type="entry name" value="Val/Leu/Ile-tRNA-synth_edit"/>
</dbReference>
<dbReference type="Pfam" id="PF06827">
    <property type="entry name" value="zf-FPG_IleRS"/>
    <property type="match status" value="1"/>
</dbReference>
<accession>A0A154BTT1</accession>
<dbReference type="InterPro" id="IPR009080">
    <property type="entry name" value="tRNAsynth_Ia_anticodon-bd"/>
</dbReference>
<dbReference type="CDD" id="cd07960">
    <property type="entry name" value="Anticodon_Ia_Ile_BEm"/>
    <property type="match status" value="1"/>
</dbReference>
<gene>
    <name evidence="10 14" type="primary">ileS</name>
    <name evidence="14" type="ORF">AXX12_03605</name>
</gene>
<keyword evidence="4 10" id="KW-0547">Nucleotide-binding</keyword>
<comment type="cofactor">
    <cofactor evidence="10">
        <name>Zn(2+)</name>
        <dbReference type="ChEBI" id="CHEBI:29105"/>
    </cofactor>
    <text evidence="10">Binds 1 zinc ion per subunit.</text>
</comment>
<reference evidence="14 15" key="1">
    <citation type="submission" date="2016-02" db="EMBL/GenBank/DDBJ databases">
        <title>Anaerosporomusa subterraneum gen. nov., sp. nov., a spore-forming obligate anaerobe isolated from saprolite.</title>
        <authorList>
            <person name="Choi J.K."/>
            <person name="Shah M."/>
            <person name="Yee N."/>
        </authorList>
    </citation>
    <scope>NUCLEOTIDE SEQUENCE [LARGE SCALE GENOMIC DNA]</scope>
    <source>
        <strain evidence="14 15">RU4</strain>
    </source>
</reference>
<keyword evidence="2 10" id="KW-0963">Cytoplasm</keyword>
<dbReference type="OrthoDB" id="9810365at2"/>
<dbReference type="GO" id="GO:0005829">
    <property type="term" value="C:cytosol"/>
    <property type="evidence" value="ECO:0007669"/>
    <property type="project" value="TreeGrafter"/>
</dbReference>
<protein>
    <recommendedName>
        <fullName evidence="10">Isoleucine--tRNA ligase</fullName>
        <ecNumber evidence="10">6.1.1.5</ecNumber>
    </recommendedName>
    <alternativeName>
        <fullName evidence="10">Isoleucyl-tRNA synthetase</fullName>
        <shortName evidence="10">IleRS</shortName>
    </alternativeName>
</protein>
<evidence type="ECO:0000313" key="14">
    <source>
        <dbReference type="EMBL" id="KYZ77230.1"/>
    </source>
</evidence>
<evidence type="ECO:0000313" key="15">
    <source>
        <dbReference type="Proteomes" id="UP000076268"/>
    </source>
</evidence>
<feature type="binding site" evidence="10">
    <location>
        <position position="923"/>
    </location>
    <ligand>
        <name>Zn(2+)</name>
        <dbReference type="ChEBI" id="CHEBI:29105"/>
    </ligand>
</feature>
<dbReference type="InterPro" id="IPR002300">
    <property type="entry name" value="aa-tRNA-synth_Ia"/>
</dbReference>
<dbReference type="CDD" id="cd00818">
    <property type="entry name" value="IleRS_core"/>
    <property type="match status" value="1"/>
</dbReference>
<dbReference type="GO" id="GO:0000049">
    <property type="term" value="F:tRNA binding"/>
    <property type="evidence" value="ECO:0007669"/>
    <property type="project" value="InterPro"/>
</dbReference>
<feature type="short sequence motif" description="'HIGH' region" evidence="10">
    <location>
        <begin position="57"/>
        <end position="67"/>
    </location>
</feature>
<keyword evidence="10" id="KW-0479">Metal-binding</keyword>
<sequence length="930" mass="104978">MDYSKTLNLPQTEFPMRAGLPEREPSMLEYWNNEKIYEKKLQAAKGKTKFVLHDGPPYANGNIHIGTALNKILKDIIVKYKSLRGFDAPYVPGWDTHGLPIEHAAIKILGLNRHELNPLDLRRECKEYALKCLDLQREDFKRLGVSGDWEHPYVTLYPAYEAKQIEVFGEMAKKGYIYKGLKSVYWCPSCETALAEAEIEYAEKKSHAIFVKFPLADDQGKLSETIKASPVFAVIWTTTPWTMPANVAIALNAELEYSWVKAANGEVYLLATELIDSVVKACNIGEYTILQSVKGQDLEGITFAHPFLDRTSVVILGDHVTLEAGTGCVHTAPGHGQEDFEIGQKYQLPVINPVDHAGRFTAEGGKFQGMFVEDANVPVIKELAAKGMLLGKSSLKHQYAHCWRCKNPIIYRATEQWFASVDGFRDAALKAIGEVQWIPAWGEDRIRNMVADRQDWCISRQRVWGVPIPIFYCNSCQEHIITDDTIKAVADLFHNEGSDSWWARTAEEILPKGFVCPHCGDSSFRKETDIMDVWFDSGSSHRAVLEQRPELTWPADLYLEGSDQHRGWFQSSLLTSVATRAQAPYKAVLTHGFVVDGEGRKMSKSIGNTIYPQDVIKQYGADILRLWVSSSDYKADIRISNDILKQMSEVYRKIRNTFRYILGNLYDFRPETDCLPYEQLEEIDRWALLRLEQLKQKVANAYEDYEYHQLFHAVHNFCAVDLSAIYLDILKDRLYSSTPGSKARLAAQTTIYEILTTLVPMIAPVLTFTAEEVWQFMPKMPDFPESVQLAKWPLEKPQYLDSALEEKWAGILSIRSELTKALETARRNKVIGHSLDAKIDIFAAGHELEQLNEVAKEMAAILIVSGVSIHAGLEHAPADAFRAQGLQLAAVITAASGEKCERCWIYDEAIGSDPDHHTLCPRCAAVVKTL</sequence>
<feature type="domain" description="Aminoacyl-tRNA synthetase class Ia" evidence="11">
    <location>
        <begin position="27"/>
        <end position="640"/>
    </location>
</feature>
<dbReference type="EC" id="6.1.1.5" evidence="10"/>
<feature type="binding site" evidence="10">
    <location>
        <position position="604"/>
    </location>
    <ligand>
        <name>ATP</name>
        <dbReference type="ChEBI" id="CHEBI:30616"/>
    </ligand>
</feature>
<evidence type="ECO:0000256" key="10">
    <source>
        <dbReference type="HAMAP-Rule" id="MF_02002"/>
    </source>
</evidence>
<comment type="caution">
    <text evidence="14">The sequence shown here is derived from an EMBL/GenBank/DDBJ whole genome shotgun (WGS) entry which is preliminary data.</text>
</comment>
<dbReference type="Gene3D" id="3.40.50.620">
    <property type="entry name" value="HUPs"/>
    <property type="match status" value="2"/>
</dbReference>
<feature type="binding site" evidence="10">
    <location>
        <position position="920"/>
    </location>
    <ligand>
        <name>Zn(2+)</name>
        <dbReference type="ChEBI" id="CHEBI:29105"/>
    </ligand>
</feature>
<comment type="function">
    <text evidence="8 10">Catalyzes the attachment of isoleucine to tRNA(Ile). As IleRS can inadvertently accommodate and process structurally similar amino acids such as valine, to avoid such errors it has two additional distinct tRNA(Ile)-dependent editing activities. One activity is designated as 'pretransfer' editing and involves the hydrolysis of activated Val-AMP. The other activity is designated 'posttransfer' editing and involves deacylation of mischarged Val-tRNA(Ile).</text>
</comment>
<comment type="catalytic activity">
    <reaction evidence="9 10">
        <text>tRNA(Ile) + L-isoleucine + ATP = L-isoleucyl-tRNA(Ile) + AMP + diphosphate</text>
        <dbReference type="Rhea" id="RHEA:11060"/>
        <dbReference type="Rhea" id="RHEA-COMP:9666"/>
        <dbReference type="Rhea" id="RHEA-COMP:9695"/>
        <dbReference type="ChEBI" id="CHEBI:30616"/>
        <dbReference type="ChEBI" id="CHEBI:33019"/>
        <dbReference type="ChEBI" id="CHEBI:58045"/>
        <dbReference type="ChEBI" id="CHEBI:78442"/>
        <dbReference type="ChEBI" id="CHEBI:78528"/>
        <dbReference type="ChEBI" id="CHEBI:456215"/>
        <dbReference type="EC" id="6.1.1.5"/>
    </reaction>
</comment>
<dbReference type="InterPro" id="IPR050081">
    <property type="entry name" value="Ile-tRNA_ligase"/>
</dbReference>
<comment type="domain">
    <text evidence="10">IleRS has two distinct active sites: one for aminoacylation and one for editing. The misactivated valine is translocated from the active site to the editing site, which sterically excludes the correctly activated isoleucine. The single editing site contains two valyl binding pockets, one specific for each substrate (Val-AMP or Val-tRNA(Ile)).</text>
</comment>
<evidence type="ECO:0000259" key="13">
    <source>
        <dbReference type="Pfam" id="PF08264"/>
    </source>
</evidence>
<keyword evidence="3 10" id="KW-0436">Ligase</keyword>
<dbReference type="NCBIfam" id="TIGR00392">
    <property type="entry name" value="ileS"/>
    <property type="match status" value="1"/>
</dbReference>
<dbReference type="Pfam" id="PF08264">
    <property type="entry name" value="Anticodon_1"/>
    <property type="match status" value="1"/>
</dbReference>
<comment type="subunit">
    <text evidence="10">Monomer.</text>
</comment>
<organism evidence="14 15">
    <name type="scientific">Anaerosporomusa subterranea</name>
    <dbReference type="NCBI Taxonomy" id="1794912"/>
    <lineage>
        <taxon>Bacteria</taxon>
        <taxon>Bacillati</taxon>
        <taxon>Bacillota</taxon>
        <taxon>Negativicutes</taxon>
        <taxon>Acetonemataceae</taxon>
        <taxon>Anaerosporomusa</taxon>
    </lineage>
</organism>
<dbReference type="Proteomes" id="UP000076268">
    <property type="component" value="Unassembled WGS sequence"/>
</dbReference>
<evidence type="ECO:0000256" key="4">
    <source>
        <dbReference type="ARBA" id="ARBA00022741"/>
    </source>
</evidence>
<dbReference type="AlphaFoldDB" id="A0A154BTT1"/>
<dbReference type="InterPro" id="IPR023585">
    <property type="entry name" value="Ile-tRNA-ligase_type1"/>
</dbReference>
<dbReference type="InterPro" id="IPR013155">
    <property type="entry name" value="M/V/L/I-tRNA-synth_anticd-bd"/>
</dbReference>
<feature type="short sequence motif" description="'KMSKS' region" evidence="10">
    <location>
        <begin position="601"/>
        <end position="605"/>
    </location>
</feature>
<evidence type="ECO:0000256" key="3">
    <source>
        <dbReference type="ARBA" id="ARBA00022598"/>
    </source>
</evidence>
<feature type="binding site" evidence="10">
    <location>
        <position position="903"/>
    </location>
    <ligand>
        <name>Zn(2+)</name>
        <dbReference type="ChEBI" id="CHEBI:29105"/>
    </ligand>
</feature>
<keyword evidence="5 10" id="KW-0067">ATP-binding</keyword>
<comment type="subcellular location">
    <subcellularLocation>
        <location evidence="10">Cytoplasm</location>
    </subcellularLocation>
</comment>
<name>A0A154BTT1_ANASB</name>
<evidence type="ECO:0000256" key="1">
    <source>
        <dbReference type="ARBA" id="ARBA00006887"/>
    </source>
</evidence>
<dbReference type="GO" id="GO:0002161">
    <property type="term" value="F:aminoacyl-tRNA deacylase activity"/>
    <property type="evidence" value="ECO:0007669"/>
    <property type="project" value="InterPro"/>
</dbReference>
<dbReference type="EMBL" id="LSGP01000013">
    <property type="protein sequence ID" value="KYZ77230.1"/>
    <property type="molecule type" value="Genomic_DNA"/>
</dbReference>
<dbReference type="PROSITE" id="PS00178">
    <property type="entry name" value="AA_TRNA_LIGASE_I"/>
    <property type="match status" value="1"/>
</dbReference>
<evidence type="ECO:0000256" key="5">
    <source>
        <dbReference type="ARBA" id="ARBA00022840"/>
    </source>
</evidence>
<evidence type="ECO:0000259" key="11">
    <source>
        <dbReference type="Pfam" id="PF00133"/>
    </source>
</evidence>
<evidence type="ECO:0000256" key="8">
    <source>
        <dbReference type="ARBA" id="ARBA00025217"/>
    </source>
</evidence>
<dbReference type="GO" id="GO:0008270">
    <property type="term" value="F:zinc ion binding"/>
    <property type="evidence" value="ECO:0007669"/>
    <property type="project" value="UniProtKB-UniRule"/>
</dbReference>
<dbReference type="Gene3D" id="1.10.10.830">
    <property type="entry name" value="Ile-tRNA synthetase CP2 domain-like"/>
    <property type="match status" value="1"/>
</dbReference>
<dbReference type="SUPFAM" id="SSF47323">
    <property type="entry name" value="Anticodon-binding domain of a subclass of class I aminoacyl-tRNA synthetases"/>
    <property type="match status" value="1"/>
</dbReference>